<feature type="non-terminal residue" evidence="3">
    <location>
        <position position="1"/>
    </location>
</feature>
<name>A0A381X211_9ZZZZ</name>
<dbReference type="EMBL" id="UINC01013636">
    <property type="protein sequence ID" value="SVA58775.1"/>
    <property type="molecule type" value="Genomic_DNA"/>
</dbReference>
<evidence type="ECO:0000259" key="2">
    <source>
        <dbReference type="Pfam" id="PF13860"/>
    </source>
</evidence>
<protein>
    <recommendedName>
        <fullName evidence="2">FlgD/Vpr Ig-like domain-containing protein</fullName>
    </recommendedName>
</protein>
<evidence type="ECO:0000256" key="1">
    <source>
        <dbReference type="SAM" id="MobiDB-lite"/>
    </source>
</evidence>
<feature type="region of interest" description="Disordered" evidence="1">
    <location>
        <begin position="1"/>
        <end position="25"/>
    </location>
</feature>
<proteinExistence type="predicted"/>
<sequence>GRLIDHLEYDDDAPWPTEPDGNGPTLELISPDLPNDMAESWSFSSGNGTPGYINSVTESLKDQDENTLPTTYLLYPAYPNPFNSNVKIRFNIPSQQFVEVSILNILGEMVRVLAISEYSPGLNTLVWDGKNDYGQDLSTGLYFCTLNTEKFKDSIKLLLVK</sequence>
<reference evidence="3" key="1">
    <citation type="submission" date="2018-05" db="EMBL/GenBank/DDBJ databases">
        <authorList>
            <person name="Lanie J.A."/>
            <person name="Ng W.-L."/>
            <person name="Kazmierczak K.M."/>
            <person name="Andrzejewski T.M."/>
            <person name="Davidsen T.M."/>
            <person name="Wayne K.J."/>
            <person name="Tettelin H."/>
            <person name="Glass J.I."/>
            <person name="Rusch D."/>
            <person name="Podicherti R."/>
            <person name="Tsui H.-C.T."/>
            <person name="Winkler M.E."/>
        </authorList>
    </citation>
    <scope>NUCLEOTIDE SEQUENCE</scope>
</reference>
<dbReference type="NCBIfam" id="TIGR04183">
    <property type="entry name" value="Por_Secre_tail"/>
    <property type="match status" value="1"/>
</dbReference>
<dbReference type="Gene3D" id="2.60.40.4070">
    <property type="match status" value="1"/>
</dbReference>
<dbReference type="Pfam" id="PF13860">
    <property type="entry name" value="FlgD_ig"/>
    <property type="match status" value="1"/>
</dbReference>
<dbReference type="InterPro" id="IPR025965">
    <property type="entry name" value="FlgD/Vpr_Ig-like"/>
</dbReference>
<dbReference type="AlphaFoldDB" id="A0A381X211"/>
<organism evidence="3">
    <name type="scientific">marine metagenome</name>
    <dbReference type="NCBI Taxonomy" id="408172"/>
    <lineage>
        <taxon>unclassified sequences</taxon>
        <taxon>metagenomes</taxon>
        <taxon>ecological metagenomes</taxon>
    </lineage>
</organism>
<evidence type="ECO:0000313" key="3">
    <source>
        <dbReference type="EMBL" id="SVA58775.1"/>
    </source>
</evidence>
<gene>
    <name evidence="3" type="ORF">METZ01_LOCUS111629</name>
</gene>
<accession>A0A381X211</accession>
<dbReference type="InterPro" id="IPR026444">
    <property type="entry name" value="Secre_tail"/>
</dbReference>
<feature type="domain" description="FlgD/Vpr Ig-like" evidence="2">
    <location>
        <begin position="86"/>
        <end position="146"/>
    </location>
</feature>